<comment type="similarity">
    <text evidence="1">Belongs to the amidase family.</text>
</comment>
<accession>A0A1M2VA46</accession>
<dbReference type="Pfam" id="PF01425">
    <property type="entry name" value="Amidase"/>
    <property type="match status" value="1"/>
</dbReference>
<keyword evidence="5" id="KW-1185">Reference proteome</keyword>
<comment type="caution">
    <text evidence="4">The sequence shown here is derived from an EMBL/GenBank/DDBJ whole genome shotgun (WGS) entry which is preliminary data.</text>
</comment>
<dbReference type="EMBL" id="MNAD01001539">
    <property type="protein sequence ID" value="OJT04439.1"/>
    <property type="molecule type" value="Genomic_DNA"/>
</dbReference>
<evidence type="ECO:0000256" key="2">
    <source>
        <dbReference type="ARBA" id="ARBA00022801"/>
    </source>
</evidence>
<dbReference type="OrthoDB" id="6428749at2759"/>
<dbReference type="PANTHER" id="PTHR46072">
    <property type="entry name" value="AMIDASE-RELATED-RELATED"/>
    <property type="match status" value="1"/>
</dbReference>
<reference evidence="4 5" key="1">
    <citation type="submission" date="2016-10" db="EMBL/GenBank/DDBJ databases">
        <title>Genome sequence of the basidiomycete white-rot fungus Trametes pubescens.</title>
        <authorList>
            <person name="Makela M.R."/>
            <person name="Granchi Z."/>
            <person name="Peng M."/>
            <person name="De Vries R.P."/>
            <person name="Grigoriev I."/>
            <person name="Riley R."/>
            <person name="Hilden K."/>
        </authorList>
    </citation>
    <scope>NUCLEOTIDE SEQUENCE [LARGE SCALE GENOMIC DNA]</scope>
    <source>
        <strain evidence="4 5">FBCC735</strain>
    </source>
</reference>
<dbReference type="STRING" id="154538.A0A1M2VA46"/>
<gene>
    <name evidence="4" type="ORF">TRAPUB_4709</name>
</gene>
<keyword evidence="2" id="KW-0378">Hydrolase</keyword>
<evidence type="ECO:0000256" key="1">
    <source>
        <dbReference type="ARBA" id="ARBA00009199"/>
    </source>
</evidence>
<dbReference type="AlphaFoldDB" id="A0A1M2VA46"/>
<evidence type="ECO:0000313" key="4">
    <source>
        <dbReference type="EMBL" id="OJT04439.1"/>
    </source>
</evidence>
<evidence type="ECO:0000313" key="5">
    <source>
        <dbReference type="Proteomes" id="UP000184267"/>
    </source>
</evidence>
<sequence>MGLYGLKGSVGRMPHAGLMGSHDGMDAIVGALGPLATSARDLALFARVMLEHEPWLVEPPLLEIPWKQDVAEGRTGVPHKLTIAVLWDDGVVAPHPPIHDALVRARDALLAAGHDVIDWEPVDHQAAWDLILKLYFLDGGAEYREVLAQDPPVPQTQWIMDQVPNGGRPYGIDEVFKINLEREAFRTKVLAHWHAHTGRTASGRVVDAILSPVAATLAPRHDATRWWGYTSYWNLMDYPAVAFPVGRFRAAGYARADAGAVDEPRNETERVVRAEWDPATYDGIPVSLQLVGKRLNEERLLGMLVRVEDALARFPGEGAH</sequence>
<dbReference type="GO" id="GO:0016787">
    <property type="term" value="F:hydrolase activity"/>
    <property type="evidence" value="ECO:0007669"/>
    <property type="project" value="UniProtKB-KW"/>
</dbReference>
<dbReference type="Proteomes" id="UP000184267">
    <property type="component" value="Unassembled WGS sequence"/>
</dbReference>
<evidence type="ECO:0000259" key="3">
    <source>
        <dbReference type="Pfam" id="PF01425"/>
    </source>
</evidence>
<dbReference type="OMA" id="CEHESAF"/>
<proteinExistence type="inferred from homology"/>
<organism evidence="4 5">
    <name type="scientific">Trametes pubescens</name>
    <name type="common">White-rot fungus</name>
    <dbReference type="NCBI Taxonomy" id="154538"/>
    <lineage>
        <taxon>Eukaryota</taxon>
        <taxon>Fungi</taxon>
        <taxon>Dikarya</taxon>
        <taxon>Basidiomycota</taxon>
        <taxon>Agaricomycotina</taxon>
        <taxon>Agaricomycetes</taxon>
        <taxon>Polyporales</taxon>
        <taxon>Polyporaceae</taxon>
        <taxon>Trametes</taxon>
    </lineage>
</organism>
<dbReference type="InterPro" id="IPR036928">
    <property type="entry name" value="AS_sf"/>
</dbReference>
<dbReference type="Gene3D" id="3.90.1300.10">
    <property type="entry name" value="Amidase signature (AS) domain"/>
    <property type="match status" value="1"/>
</dbReference>
<feature type="domain" description="Amidase" evidence="3">
    <location>
        <begin position="2"/>
        <end position="301"/>
    </location>
</feature>
<name>A0A1M2VA46_TRAPU</name>
<dbReference type="InterPro" id="IPR023631">
    <property type="entry name" value="Amidase_dom"/>
</dbReference>
<dbReference type="PANTHER" id="PTHR46072:SF4">
    <property type="entry name" value="AMIDASE C550.07-RELATED"/>
    <property type="match status" value="1"/>
</dbReference>
<dbReference type="SUPFAM" id="SSF75304">
    <property type="entry name" value="Amidase signature (AS) enzymes"/>
    <property type="match status" value="1"/>
</dbReference>
<protein>
    <recommendedName>
        <fullName evidence="3">Amidase domain-containing protein</fullName>
    </recommendedName>
</protein>